<evidence type="ECO:0000259" key="9">
    <source>
        <dbReference type="Pfam" id="PF00909"/>
    </source>
</evidence>
<feature type="domain" description="Ammonium transporter AmtB-like" evidence="9">
    <location>
        <begin position="8"/>
        <end position="386"/>
    </location>
</feature>
<dbReference type="OrthoDB" id="9814202at2"/>
<dbReference type="PROSITE" id="PS01219">
    <property type="entry name" value="AMMONIUM_TRANSP"/>
    <property type="match status" value="1"/>
</dbReference>
<dbReference type="SUPFAM" id="SSF111352">
    <property type="entry name" value="Ammonium transporter"/>
    <property type="match status" value="1"/>
</dbReference>
<keyword evidence="5 8" id="KW-1133">Transmembrane helix</keyword>
<feature type="transmembrane region" description="Helical" evidence="8">
    <location>
        <begin position="208"/>
        <end position="227"/>
    </location>
</feature>
<sequence>MESTVHTLWLLASATLLVLTVTGIALFYGGMVRKKNVMNTMALPFAALALASIAWGLVTNLTGLGRDMESSIGQAAIGPLWSAYHGIMAAIALALVAGGIVERLRFSFFLLFGLCWIGAVYVPLAWWIWGNGWLASLGCLDFAGGAVIHISAGVSALVLALVVGPRRGYGRIDMMPNHLPLSFCGAGLMWVGWFGFTGAAVSAPMTTVTGAFVAIHLSAVTAALSWAAAEWLQRDKPTALGAVSGAVAGLVAVSPAAAYVSPASALVIGLGAGSLCYMVVNYVKLILGYDDSLDVFGMHGVAGTWGMIATGLFASTEVNAAGNDGLFFGYPYQFFVQVVAVCAAWALAGGGSWLLLKGLMWFVDPRAGDEAETMGLDLHQHGEKGYTG</sequence>
<evidence type="ECO:0000256" key="6">
    <source>
        <dbReference type="ARBA" id="ARBA00023136"/>
    </source>
</evidence>
<feature type="transmembrane region" description="Helical" evidence="8">
    <location>
        <begin position="108"/>
        <end position="130"/>
    </location>
</feature>
<protein>
    <submittedName>
        <fullName evidence="10">Ammonium transporter NrgA</fullName>
    </submittedName>
</protein>
<evidence type="ECO:0000256" key="2">
    <source>
        <dbReference type="ARBA" id="ARBA00005887"/>
    </source>
</evidence>
<evidence type="ECO:0000256" key="3">
    <source>
        <dbReference type="ARBA" id="ARBA00022448"/>
    </source>
</evidence>
<keyword evidence="3" id="KW-0813">Transport</keyword>
<dbReference type="GO" id="GO:0005886">
    <property type="term" value="C:plasma membrane"/>
    <property type="evidence" value="ECO:0007669"/>
    <property type="project" value="TreeGrafter"/>
</dbReference>
<dbReference type="AlphaFoldDB" id="A0A1W1I6M5"/>
<name>A0A1W1I6M5_9BACT</name>
<evidence type="ECO:0000313" key="11">
    <source>
        <dbReference type="Proteomes" id="UP000192042"/>
    </source>
</evidence>
<dbReference type="RefSeq" id="WP_080886944.1">
    <property type="nucleotide sequence ID" value="NZ_LT828648.1"/>
</dbReference>
<feature type="transmembrane region" description="Helical" evidence="8">
    <location>
        <begin position="175"/>
        <end position="196"/>
    </location>
</feature>
<comment type="subcellular location">
    <subcellularLocation>
        <location evidence="1">Membrane</location>
        <topology evidence="1">Multi-pass membrane protein</topology>
    </subcellularLocation>
</comment>
<dbReference type="InterPro" id="IPR018047">
    <property type="entry name" value="Ammonium_transpt_CS"/>
</dbReference>
<dbReference type="Pfam" id="PF00909">
    <property type="entry name" value="Ammonium_transp"/>
    <property type="match status" value="1"/>
</dbReference>
<gene>
    <name evidence="10" type="primary">nrgA</name>
    <name evidence="10" type="ORF">NSJP_2409</name>
</gene>
<reference evidence="10 11" key="1">
    <citation type="submission" date="2017-03" db="EMBL/GenBank/DDBJ databases">
        <authorList>
            <person name="Afonso C.L."/>
            <person name="Miller P.J."/>
            <person name="Scott M.A."/>
            <person name="Spackman E."/>
            <person name="Goraichik I."/>
            <person name="Dimitrov K.M."/>
            <person name="Suarez D.L."/>
            <person name="Swayne D.E."/>
        </authorList>
    </citation>
    <scope>NUCLEOTIDE SEQUENCE [LARGE SCALE GENOMIC DNA]</scope>
    <source>
        <strain evidence="10">Genome sequencing of Nitrospira japonica strain NJ11</strain>
    </source>
</reference>
<feature type="transmembrane region" description="Helical" evidence="8">
    <location>
        <begin position="41"/>
        <end position="61"/>
    </location>
</feature>
<evidence type="ECO:0000256" key="4">
    <source>
        <dbReference type="ARBA" id="ARBA00022692"/>
    </source>
</evidence>
<comment type="similarity">
    <text evidence="2">Belongs to the ammonia transporter channel (TC 1.A.11.2) family.</text>
</comment>
<feature type="transmembrane region" description="Helical" evidence="8">
    <location>
        <begin position="334"/>
        <end position="356"/>
    </location>
</feature>
<evidence type="ECO:0000313" key="10">
    <source>
        <dbReference type="EMBL" id="SLM48581.1"/>
    </source>
</evidence>
<feature type="transmembrane region" description="Helical" evidence="8">
    <location>
        <begin position="239"/>
        <end position="259"/>
    </location>
</feature>
<dbReference type="EMBL" id="LT828648">
    <property type="protein sequence ID" value="SLM48581.1"/>
    <property type="molecule type" value="Genomic_DNA"/>
</dbReference>
<organism evidence="10 11">
    <name type="scientific">Nitrospira japonica</name>
    <dbReference type="NCBI Taxonomy" id="1325564"/>
    <lineage>
        <taxon>Bacteria</taxon>
        <taxon>Pseudomonadati</taxon>
        <taxon>Nitrospirota</taxon>
        <taxon>Nitrospiria</taxon>
        <taxon>Nitrospirales</taxon>
        <taxon>Nitrospiraceae</taxon>
        <taxon>Nitrospira</taxon>
    </lineage>
</organism>
<keyword evidence="7" id="KW-0924">Ammonia transport</keyword>
<evidence type="ECO:0000256" key="8">
    <source>
        <dbReference type="SAM" id="Phobius"/>
    </source>
</evidence>
<dbReference type="KEGG" id="nja:NSJP_2409"/>
<dbReference type="GO" id="GO:0008519">
    <property type="term" value="F:ammonium channel activity"/>
    <property type="evidence" value="ECO:0007669"/>
    <property type="project" value="InterPro"/>
</dbReference>
<dbReference type="InterPro" id="IPR024041">
    <property type="entry name" value="NH4_transpt_AmtB-like_dom"/>
</dbReference>
<keyword evidence="4 8" id="KW-0812">Transmembrane</keyword>
<dbReference type="STRING" id="1325564.NSJP_2409"/>
<accession>A0A1W1I6M5</accession>
<dbReference type="PANTHER" id="PTHR43029:SF10">
    <property type="entry name" value="AMMONIUM TRANSPORTER MEP2"/>
    <property type="match status" value="1"/>
</dbReference>
<feature type="transmembrane region" description="Helical" evidence="8">
    <location>
        <begin position="81"/>
        <end position="101"/>
    </location>
</feature>
<dbReference type="Proteomes" id="UP000192042">
    <property type="component" value="Chromosome I"/>
</dbReference>
<evidence type="ECO:0000256" key="7">
    <source>
        <dbReference type="ARBA" id="ARBA00023177"/>
    </source>
</evidence>
<dbReference type="Gene3D" id="1.10.3430.10">
    <property type="entry name" value="Ammonium transporter AmtB like domains"/>
    <property type="match status" value="1"/>
</dbReference>
<proteinExistence type="inferred from homology"/>
<evidence type="ECO:0000256" key="1">
    <source>
        <dbReference type="ARBA" id="ARBA00004141"/>
    </source>
</evidence>
<dbReference type="InterPro" id="IPR001905">
    <property type="entry name" value="Ammonium_transpt"/>
</dbReference>
<keyword evidence="6 8" id="KW-0472">Membrane</keyword>
<dbReference type="PANTHER" id="PTHR43029">
    <property type="entry name" value="AMMONIUM TRANSPORTER MEP2"/>
    <property type="match status" value="1"/>
</dbReference>
<keyword evidence="11" id="KW-1185">Reference proteome</keyword>
<feature type="transmembrane region" description="Helical" evidence="8">
    <location>
        <begin position="265"/>
        <end position="283"/>
    </location>
</feature>
<feature type="transmembrane region" description="Helical" evidence="8">
    <location>
        <begin position="142"/>
        <end position="163"/>
    </location>
</feature>
<evidence type="ECO:0000256" key="5">
    <source>
        <dbReference type="ARBA" id="ARBA00022989"/>
    </source>
</evidence>
<dbReference type="InterPro" id="IPR029020">
    <property type="entry name" value="Ammonium/urea_transptr"/>
</dbReference>
<feature type="transmembrane region" description="Helical" evidence="8">
    <location>
        <begin position="295"/>
        <end position="314"/>
    </location>
</feature>
<feature type="transmembrane region" description="Helical" evidence="8">
    <location>
        <begin position="6"/>
        <end position="29"/>
    </location>
</feature>